<dbReference type="PROSITE" id="PS51183">
    <property type="entry name" value="JMJN"/>
    <property type="match status" value="1"/>
</dbReference>
<evidence type="ECO:0000259" key="3">
    <source>
        <dbReference type="PROSITE" id="PS51183"/>
    </source>
</evidence>
<dbReference type="PANTHER" id="PTHR10694">
    <property type="entry name" value="LYSINE-SPECIFIC DEMETHYLASE"/>
    <property type="match status" value="1"/>
</dbReference>
<comment type="caution">
    <text evidence="4">The sequence shown here is derived from an EMBL/GenBank/DDBJ whole genome shotgun (WGS) entry which is preliminary data.</text>
</comment>
<feature type="compositionally biased region" description="Polar residues" evidence="1">
    <location>
        <begin position="136"/>
        <end position="146"/>
    </location>
</feature>
<feature type="region of interest" description="Disordered" evidence="1">
    <location>
        <begin position="123"/>
        <end position="146"/>
    </location>
</feature>
<dbReference type="GO" id="GO:0000785">
    <property type="term" value="C:chromatin"/>
    <property type="evidence" value="ECO:0007669"/>
    <property type="project" value="TreeGrafter"/>
</dbReference>
<dbReference type="PANTHER" id="PTHR10694:SF143">
    <property type="entry name" value="JMJC DOMAIN, JMJN DOMAIN, ZINC FINGER, C5HC2-TYPE-RELATED"/>
    <property type="match status" value="1"/>
</dbReference>
<name>A0AAU9LI01_9ASTR</name>
<keyword evidence="2" id="KW-1133">Transmembrane helix</keyword>
<reference evidence="4 5" key="1">
    <citation type="submission" date="2022-01" db="EMBL/GenBank/DDBJ databases">
        <authorList>
            <person name="Xiong W."/>
            <person name="Schranz E."/>
        </authorList>
    </citation>
    <scope>NUCLEOTIDE SEQUENCE [LARGE SCALE GENOMIC DNA]</scope>
</reference>
<keyword evidence="2" id="KW-0812">Transmembrane</keyword>
<evidence type="ECO:0000313" key="5">
    <source>
        <dbReference type="Proteomes" id="UP001157418"/>
    </source>
</evidence>
<dbReference type="Proteomes" id="UP001157418">
    <property type="component" value="Unassembled WGS sequence"/>
</dbReference>
<protein>
    <recommendedName>
        <fullName evidence="3">JmjN domain-containing protein</fullName>
    </recommendedName>
</protein>
<proteinExistence type="predicted"/>
<evidence type="ECO:0000256" key="2">
    <source>
        <dbReference type="SAM" id="Phobius"/>
    </source>
</evidence>
<feature type="transmembrane region" description="Helical" evidence="2">
    <location>
        <begin position="59"/>
        <end position="91"/>
    </location>
</feature>
<evidence type="ECO:0000256" key="1">
    <source>
        <dbReference type="SAM" id="MobiDB-lite"/>
    </source>
</evidence>
<keyword evidence="2" id="KW-0472">Membrane</keyword>
<dbReference type="SMART" id="SM00545">
    <property type="entry name" value="JmjN"/>
    <property type="match status" value="1"/>
</dbReference>
<dbReference type="EMBL" id="CAKMRJ010000001">
    <property type="protein sequence ID" value="CAH1414037.1"/>
    <property type="molecule type" value="Genomic_DNA"/>
</dbReference>
<dbReference type="Pfam" id="PF02375">
    <property type="entry name" value="JmjN"/>
    <property type="match status" value="1"/>
</dbReference>
<organism evidence="4 5">
    <name type="scientific">Lactuca virosa</name>
    <dbReference type="NCBI Taxonomy" id="75947"/>
    <lineage>
        <taxon>Eukaryota</taxon>
        <taxon>Viridiplantae</taxon>
        <taxon>Streptophyta</taxon>
        <taxon>Embryophyta</taxon>
        <taxon>Tracheophyta</taxon>
        <taxon>Spermatophyta</taxon>
        <taxon>Magnoliopsida</taxon>
        <taxon>eudicotyledons</taxon>
        <taxon>Gunneridae</taxon>
        <taxon>Pentapetalae</taxon>
        <taxon>asterids</taxon>
        <taxon>campanulids</taxon>
        <taxon>Asterales</taxon>
        <taxon>Asteraceae</taxon>
        <taxon>Cichorioideae</taxon>
        <taxon>Cichorieae</taxon>
        <taxon>Lactucinae</taxon>
        <taxon>Lactuca</taxon>
    </lineage>
</organism>
<dbReference type="GO" id="GO:0005634">
    <property type="term" value="C:nucleus"/>
    <property type="evidence" value="ECO:0007669"/>
    <property type="project" value="TreeGrafter"/>
</dbReference>
<gene>
    <name evidence="4" type="ORF">LVIROSA_LOCUS1973</name>
</gene>
<dbReference type="GO" id="GO:0010468">
    <property type="term" value="P:regulation of gene expression"/>
    <property type="evidence" value="ECO:0007669"/>
    <property type="project" value="TreeGrafter"/>
</dbReference>
<dbReference type="AlphaFoldDB" id="A0AAU9LI01"/>
<sequence>MPPLLVVLLLDPTQVISSVLPYWSLLFLFPSFVVCLIPSRYQFSNRPTILDGLRYVIPLAAICDGGFSALVVVGMAVIGVAILYATFYVWLGMDTLGSMKFSKEPGKHLEECKLKVVYIALQGNNNSDDPPKKNSDPNSGLGMQTGTLNNETAYVTNLMSRSTGDALRDPASCSVRSFRNPDIYVKSGSGINERETISKQKIDNFDTTDLDWTDSMPECPVYFPSKEEFEDPLAFLQKIAPKASKYGICKIVSPLSASVPPGMVLMKEKVGFMFTTRVQPLRLAEWNTDDKVTFFLSGRNSSKLDDNSFLDLLGENATLTELAKATMFPHATSVIADLVVHQLELITDLLGTPSTDTISGV</sequence>
<keyword evidence="5" id="KW-1185">Reference proteome</keyword>
<dbReference type="InterPro" id="IPR003349">
    <property type="entry name" value="JmjN"/>
</dbReference>
<dbReference type="Gene3D" id="2.60.120.650">
    <property type="entry name" value="Cupin"/>
    <property type="match status" value="1"/>
</dbReference>
<dbReference type="GO" id="GO:0032452">
    <property type="term" value="F:histone demethylase activity"/>
    <property type="evidence" value="ECO:0007669"/>
    <property type="project" value="TreeGrafter"/>
</dbReference>
<accession>A0AAU9LI01</accession>
<feature type="transmembrane region" description="Helical" evidence="2">
    <location>
        <begin position="20"/>
        <end position="38"/>
    </location>
</feature>
<feature type="domain" description="JmjN" evidence="3">
    <location>
        <begin position="219"/>
        <end position="260"/>
    </location>
</feature>
<evidence type="ECO:0000313" key="4">
    <source>
        <dbReference type="EMBL" id="CAH1414037.1"/>
    </source>
</evidence>